<proteinExistence type="predicted"/>
<evidence type="ECO:0000313" key="2">
    <source>
        <dbReference type="EMBL" id="RJF83902.1"/>
    </source>
</evidence>
<keyword evidence="1" id="KW-0812">Transmembrane</keyword>
<evidence type="ECO:0000256" key="1">
    <source>
        <dbReference type="SAM" id="Phobius"/>
    </source>
</evidence>
<dbReference type="Proteomes" id="UP000283458">
    <property type="component" value="Unassembled WGS sequence"/>
</dbReference>
<keyword evidence="1" id="KW-1133">Transmembrane helix</keyword>
<name>A0A418W1J4_9PROT</name>
<dbReference type="EMBL" id="QYUL01000001">
    <property type="protein sequence ID" value="RJF83902.1"/>
    <property type="molecule type" value="Genomic_DNA"/>
</dbReference>
<feature type="transmembrane region" description="Helical" evidence="1">
    <location>
        <begin position="36"/>
        <end position="56"/>
    </location>
</feature>
<dbReference type="AlphaFoldDB" id="A0A418W1J4"/>
<keyword evidence="1" id="KW-0472">Membrane</keyword>
<reference evidence="2 3" key="1">
    <citation type="submission" date="2018-09" db="EMBL/GenBank/DDBJ databases">
        <authorList>
            <person name="Zhu H."/>
        </authorList>
    </citation>
    <scope>NUCLEOTIDE SEQUENCE [LARGE SCALE GENOMIC DNA]</scope>
    <source>
        <strain evidence="2 3">K2W22B-5</strain>
    </source>
</reference>
<keyword evidence="3" id="KW-1185">Reference proteome</keyword>
<organism evidence="2 3">
    <name type="scientific">Azospirillum cavernae</name>
    <dbReference type="NCBI Taxonomy" id="2320860"/>
    <lineage>
        <taxon>Bacteria</taxon>
        <taxon>Pseudomonadati</taxon>
        <taxon>Pseudomonadota</taxon>
        <taxon>Alphaproteobacteria</taxon>
        <taxon>Rhodospirillales</taxon>
        <taxon>Azospirillaceae</taxon>
        <taxon>Azospirillum</taxon>
    </lineage>
</organism>
<feature type="transmembrane region" description="Helical" evidence="1">
    <location>
        <begin position="68"/>
        <end position="88"/>
    </location>
</feature>
<protein>
    <submittedName>
        <fullName evidence="2">Uncharacterized protein</fullName>
    </submittedName>
</protein>
<comment type="caution">
    <text evidence="2">The sequence shown here is derived from an EMBL/GenBank/DDBJ whole genome shotgun (WGS) entry which is preliminary data.</text>
</comment>
<accession>A0A418W1J4</accession>
<gene>
    <name evidence="2" type="ORF">D3877_04570</name>
</gene>
<sequence>MSDNQQVDNALTRSRCWCGLEDARAGAMRHGDDMTGWQIIGAAMVGYLLLLARSAWKQGEFLQFLRSLAIVALLIGSVAGVVAAAIALDSP</sequence>
<evidence type="ECO:0000313" key="3">
    <source>
        <dbReference type="Proteomes" id="UP000283458"/>
    </source>
</evidence>